<dbReference type="Proteomes" id="UP000318571">
    <property type="component" value="Chromosome 11"/>
</dbReference>
<dbReference type="Pfam" id="PF07679">
    <property type="entry name" value="I-set"/>
    <property type="match status" value="4"/>
</dbReference>
<protein>
    <submittedName>
        <fullName evidence="6">Uncharacterized protein</fullName>
    </submittedName>
</protein>
<evidence type="ECO:0000256" key="1">
    <source>
        <dbReference type="ARBA" id="ARBA00022737"/>
    </source>
</evidence>
<dbReference type="InterPro" id="IPR013098">
    <property type="entry name" value="Ig_I-set"/>
</dbReference>
<dbReference type="Gene3D" id="2.60.40.10">
    <property type="entry name" value="Immunoglobulins"/>
    <property type="match status" value="15"/>
</dbReference>
<proteinExistence type="predicted"/>
<dbReference type="PROSITE" id="PS50853">
    <property type="entry name" value="FN3"/>
    <property type="match status" value="10"/>
</dbReference>
<dbReference type="PANTHER" id="PTHR14340:SF11">
    <property type="entry name" value="IG-LIKE DOMAIN-CONTAINING PROTEIN"/>
    <property type="match status" value="1"/>
</dbReference>
<feature type="domain" description="Fibronectin type-III" evidence="5">
    <location>
        <begin position="1451"/>
        <end position="1546"/>
    </location>
</feature>
<dbReference type="FunFam" id="2.60.40.10:FF:000056">
    <property type="entry name" value="twitchin isoform X4"/>
    <property type="match status" value="6"/>
</dbReference>
<evidence type="ECO:0000259" key="5">
    <source>
        <dbReference type="PROSITE" id="PS50853"/>
    </source>
</evidence>
<dbReference type="InterPro" id="IPR007110">
    <property type="entry name" value="Ig-like_dom"/>
</dbReference>
<dbReference type="InterPro" id="IPR036116">
    <property type="entry name" value="FN3_sf"/>
</dbReference>
<dbReference type="PRINTS" id="PR00014">
    <property type="entry name" value="FNTYPEIII"/>
</dbReference>
<dbReference type="PANTHER" id="PTHR14340">
    <property type="entry name" value="MICROFIBRIL-ASSOCIATED GLYCOPROTEIN 3"/>
    <property type="match status" value="1"/>
</dbReference>
<dbReference type="SUPFAM" id="SSF48726">
    <property type="entry name" value="Immunoglobulin"/>
    <property type="match status" value="5"/>
</dbReference>
<feature type="domain" description="Fibronectin type-III" evidence="5">
    <location>
        <begin position="19"/>
        <end position="115"/>
    </location>
</feature>
<dbReference type="SMART" id="SM00409">
    <property type="entry name" value="IG"/>
    <property type="match status" value="5"/>
</dbReference>
<name>A0A553PL11_TIGCA</name>
<dbReference type="InterPro" id="IPR003961">
    <property type="entry name" value="FN3_dom"/>
</dbReference>
<dbReference type="FunFam" id="2.60.40.10:FF:000031">
    <property type="entry name" value="Myosin-binding protein C, slow type"/>
    <property type="match status" value="3"/>
</dbReference>
<feature type="domain" description="Fibronectin type-III" evidence="5">
    <location>
        <begin position="514"/>
        <end position="615"/>
    </location>
</feature>
<gene>
    <name evidence="6" type="ORF">TCAL_08516</name>
</gene>
<feature type="domain" description="Fibronectin type-III" evidence="5">
    <location>
        <begin position="219"/>
        <end position="312"/>
    </location>
</feature>
<feature type="domain" description="Ig-like" evidence="4">
    <location>
        <begin position="416"/>
        <end position="506"/>
    </location>
</feature>
<dbReference type="InterPro" id="IPR013783">
    <property type="entry name" value="Ig-like_fold"/>
</dbReference>
<dbReference type="FunFam" id="2.60.40.10:FF:000003">
    <property type="entry name" value="Titin isoform E"/>
    <property type="match status" value="1"/>
</dbReference>
<keyword evidence="1" id="KW-0677">Repeat</keyword>
<feature type="domain" description="Fibronectin type-III" evidence="5">
    <location>
        <begin position="662"/>
        <end position="759"/>
    </location>
</feature>
<dbReference type="SMART" id="SM00060">
    <property type="entry name" value="FN3"/>
    <property type="match status" value="10"/>
</dbReference>
<dbReference type="GO" id="GO:0030154">
    <property type="term" value="P:cell differentiation"/>
    <property type="evidence" value="ECO:0007669"/>
    <property type="project" value="UniProtKB-ARBA"/>
</dbReference>
<evidence type="ECO:0000313" key="6">
    <source>
        <dbReference type="EMBL" id="TRY78365.1"/>
    </source>
</evidence>
<evidence type="ECO:0000256" key="3">
    <source>
        <dbReference type="SAM" id="MobiDB-lite"/>
    </source>
</evidence>
<dbReference type="STRING" id="6832.A0A553PL11"/>
<feature type="domain" description="Fibronectin type-III" evidence="5">
    <location>
        <begin position="1255"/>
        <end position="1350"/>
    </location>
</feature>
<dbReference type="Pfam" id="PF00041">
    <property type="entry name" value="fn3"/>
    <property type="match status" value="10"/>
</dbReference>
<feature type="domain" description="Ig-like" evidence="4">
    <location>
        <begin position="1354"/>
        <end position="1447"/>
    </location>
</feature>
<dbReference type="EMBL" id="VCGU01000003">
    <property type="protein sequence ID" value="TRY78365.1"/>
    <property type="molecule type" value="Genomic_DNA"/>
</dbReference>
<feature type="domain" description="Fibronectin type-III" evidence="5">
    <location>
        <begin position="859"/>
        <end position="952"/>
    </location>
</feature>
<keyword evidence="2" id="KW-0393">Immunoglobulin domain</keyword>
<comment type="caution">
    <text evidence="6">The sequence shown here is derived from an EMBL/GenBank/DDBJ whole genome shotgun (WGS) entry which is preliminary data.</text>
</comment>
<sequence>MASKGEDIDLNDGSVPPDAPIGLEVSDYDATSAILKWKAPINDGGMPLTGYIVEYKEIRESEWVETDKIKPNKYPTNTVKLLSTGQKYEFRVCAVNRAGKSVPSEATPPQVIKSQKSPPKIDLKAFGEDAKVSCKVNQQLILEVPVDGTPAPETSWWLGDAEVKSEGIVKVSHNPNMAKLVLIPAKRSGCGKYTLKAKNQHGEDKATVDVEIFGRPEIPQGSLEVSNVTKKTCLLSWKPPKDDGGAPITTYEIERMETTSEQWLPVGKTKGTSFEVKNLGEGKEYKFLVRAVNKFGDSPDLILEESITAKDEFNPPSQPGPPEICDWGQDFADLRWNTPEEDGGAQIETYRIEIRNRDKRVWQTAASVSESDAVINDHIQPENEYEFRVVAINRAGESEHSKTSKPMVAKERFVKPKIDRSTLGDKSILAGQALRLTANTVGEPPAQISWWSPSGAKYEDSEVVEVQASSNMSTLVLKQVTLQDSGSIKVKAKNSEGLDETEVKINVTGPPGKPIGPLEVSSVHQTGCTLAWKKPESNGGSSIKSYAIERKNVENDHWVPCGSITGKTASVLKDLEYEVKNLVEGAVYMFRVLASNTNGEGEPLECFVPVCPMPSNPVPDKPSTPKVKAQDKKWVSLEWFVPADADVKHYIIEKQEHFLVPKVEDVEEEANENTPQEMNGDAQELKPRPALKTGPSFTGEFQDYCSSWMVAMVTDDNSNSIKITDLGEGSKYRFRIKAVNGSGPSEPSDPTMEVECKGKQRPILDRSCFDPIKIPLGGTIIIQVKFTGNPIPERRWFFAKRELHASGKVLIVEKDHLSRVTINDAQKMHSGQYELRVENEFGQETGLVDVVVLTEPDKPRGPLKIDNIHAEGCSCAWLEPENDGGSPITHYIVERQSGSSSQWTPCGKTENTCCKITQLPTGKEFRLQVKAVNSEGESEPLGGVDSFLTENQFGTPGAPGRPEPIDCDFDNVLVVWDPPRHDGGSRITGYELEARKWKDNNYFPADEIKMQMERGDIKGLETNQVYAARVRAVNAAGPGPWSMDSDELIPKHKSLKPKIVLNDGKDITVQSGTTLTVFASVEAEPPVEDVDFELAGKSLLHDLNQGILIDIKPYKVRLQIDSVQRKMSGILKCEGRNVNGKHSAHVELKVQGLPSKPKGILEVTNVHKNGCRLSWGTPEDDGGLSIEYIVERKVSNESDWTKVITTPNSICDLLDLEQGKEYSFRIIAANSIGNSEPLTILRPIVAKDQISTPLPPGAPEITDWSERHMELVWSPPLDDGGSPITGYQVLTRLNSTGDWQLWETVPAQDCSATLQNLNFGTQYQFQVVASNKVGKSDPSISSRPREARPQALAPSMNTLNMRDVKVTAGSRVKFDVPFQGEPTPEVIWTKEGSDTPIVSSRSQDITQATTENATKLAFNNIARTQDGTYTLTIMNESGKESASATITVLDRPLPIEGLSALLDRSKCSLAWKRPSEDGGAPIDHYQIERFDADKGFWMACGRSKETSFEAIGLLKGHEYRFRVSASNRLGESDPVETPETFLIEADLIM</sequence>
<dbReference type="GO" id="GO:0030017">
    <property type="term" value="C:sarcomere"/>
    <property type="evidence" value="ECO:0007669"/>
    <property type="project" value="UniProtKB-ARBA"/>
</dbReference>
<feature type="domain" description="Ig-like" evidence="4">
    <location>
        <begin position="109"/>
        <end position="211"/>
    </location>
</feature>
<dbReference type="InterPro" id="IPR003599">
    <property type="entry name" value="Ig_sub"/>
</dbReference>
<keyword evidence="7" id="KW-1185">Reference proteome</keyword>
<dbReference type="GO" id="GO:0009653">
    <property type="term" value="P:anatomical structure morphogenesis"/>
    <property type="evidence" value="ECO:0007669"/>
    <property type="project" value="UniProtKB-ARBA"/>
</dbReference>
<evidence type="ECO:0000259" key="4">
    <source>
        <dbReference type="PROSITE" id="PS50835"/>
    </source>
</evidence>
<evidence type="ECO:0000256" key="2">
    <source>
        <dbReference type="ARBA" id="ARBA00023319"/>
    </source>
</evidence>
<dbReference type="SUPFAM" id="SSF49265">
    <property type="entry name" value="Fibronectin type III"/>
    <property type="match status" value="6"/>
</dbReference>
<dbReference type="InterPro" id="IPR036179">
    <property type="entry name" value="Ig-like_dom_sf"/>
</dbReference>
<feature type="domain" description="Fibronectin type-III" evidence="5">
    <location>
        <begin position="1157"/>
        <end position="1249"/>
    </location>
</feature>
<feature type="domain" description="Fibronectin type-III" evidence="5">
    <location>
        <begin position="958"/>
        <end position="1052"/>
    </location>
</feature>
<dbReference type="PROSITE" id="PS50835">
    <property type="entry name" value="IG_LIKE"/>
    <property type="match status" value="3"/>
</dbReference>
<reference evidence="6 7" key="1">
    <citation type="journal article" date="2018" name="Nat. Ecol. Evol.">
        <title>Genomic signatures of mitonuclear coevolution across populations of Tigriopus californicus.</title>
        <authorList>
            <person name="Barreto F.S."/>
            <person name="Watson E.T."/>
            <person name="Lima T.G."/>
            <person name="Willett C.S."/>
            <person name="Edmands S."/>
            <person name="Li W."/>
            <person name="Burton R.S."/>
        </authorList>
    </citation>
    <scope>NUCLEOTIDE SEQUENCE [LARGE SCALE GENOMIC DNA]</scope>
    <source>
        <strain evidence="6 7">San Diego</strain>
    </source>
</reference>
<accession>A0A553PL11</accession>
<evidence type="ECO:0000313" key="7">
    <source>
        <dbReference type="Proteomes" id="UP000318571"/>
    </source>
</evidence>
<dbReference type="CDD" id="cd00063">
    <property type="entry name" value="FN3"/>
    <property type="match status" value="10"/>
</dbReference>
<feature type="region of interest" description="Disordered" evidence="3">
    <location>
        <begin position="668"/>
        <end position="693"/>
    </location>
</feature>
<feature type="domain" description="Fibronectin type-III" evidence="5">
    <location>
        <begin position="318"/>
        <end position="412"/>
    </location>
</feature>
<organism evidence="6 7">
    <name type="scientific">Tigriopus californicus</name>
    <name type="common">Marine copepod</name>
    <dbReference type="NCBI Taxonomy" id="6832"/>
    <lineage>
        <taxon>Eukaryota</taxon>
        <taxon>Metazoa</taxon>
        <taxon>Ecdysozoa</taxon>
        <taxon>Arthropoda</taxon>
        <taxon>Crustacea</taxon>
        <taxon>Multicrustacea</taxon>
        <taxon>Hexanauplia</taxon>
        <taxon>Copepoda</taxon>
        <taxon>Harpacticoida</taxon>
        <taxon>Harpacticidae</taxon>
        <taxon>Tigriopus</taxon>
    </lineage>
</organism>
<dbReference type="OMA" id="DWSERHM"/>